<feature type="domain" description="tRNA ligase phosphodiesterase" evidence="2">
    <location>
        <begin position="495"/>
        <end position="550"/>
    </location>
</feature>
<protein>
    <recommendedName>
        <fullName evidence="2">tRNA ligase phosphodiesterase domain-containing protein</fullName>
    </recommendedName>
</protein>
<dbReference type="Pfam" id="PF08302">
    <property type="entry name" value="tRNA_lig_CPD"/>
    <property type="match status" value="1"/>
</dbReference>
<evidence type="ECO:0000259" key="2">
    <source>
        <dbReference type="Pfam" id="PF08302"/>
    </source>
</evidence>
<name>A0A8T1I963_9STRA</name>
<comment type="caution">
    <text evidence="3">The sequence shown here is derived from an EMBL/GenBank/DDBJ whole genome shotgun (WGS) entry which is preliminary data.</text>
</comment>
<feature type="compositionally biased region" description="Low complexity" evidence="1">
    <location>
        <begin position="9"/>
        <end position="22"/>
    </location>
</feature>
<dbReference type="InterPro" id="IPR026302">
    <property type="entry name" value="NEDD4-bd_p2"/>
</dbReference>
<accession>A0A8T1I963</accession>
<dbReference type="GO" id="GO:0006388">
    <property type="term" value="P:tRNA splicing, via endonucleolytic cleavage and ligation"/>
    <property type="evidence" value="ECO:0007669"/>
    <property type="project" value="InterPro"/>
</dbReference>
<dbReference type="Pfam" id="PF13671">
    <property type="entry name" value="AAA_33"/>
    <property type="match status" value="1"/>
</dbReference>
<evidence type="ECO:0000313" key="3">
    <source>
        <dbReference type="EMBL" id="KAG3220308.1"/>
    </source>
</evidence>
<dbReference type="PANTHER" id="PTHR13308">
    <property type="entry name" value="NEDD4-BINDING PROTEIN 2-LIKE 1"/>
    <property type="match status" value="1"/>
</dbReference>
<evidence type="ECO:0000313" key="4">
    <source>
        <dbReference type="Proteomes" id="UP000760860"/>
    </source>
</evidence>
<dbReference type="GO" id="GO:0005524">
    <property type="term" value="F:ATP binding"/>
    <property type="evidence" value="ECO:0007669"/>
    <property type="project" value="InterPro"/>
</dbReference>
<dbReference type="InterPro" id="IPR027417">
    <property type="entry name" value="P-loop_NTPase"/>
</dbReference>
<organism evidence="3 4">
    <name type="scientific">Phytophthora cactorum</name>
    <dbReference type="NCBI Taxonomy" id="29920"/>
    <lineage>
        <taxon>Eukaryota</taxon>
        <taxon>Sar</taxon>
        <taxon>Stramenopiles</taxon>
        <taxon>Oomycota</taxon>
        <taxon>Peronosporomycetes</taxon>
        <taxon>Peronosporales</taxon>
        <taxon>Peronosporaceae</taxon>
        <taxon>Phytophthora</taxon>
    </lineage>
</organism>
<proteinExistence type="predicted"/>
<dbReference type="SUPFAM" id="SSF52540">
    <property type="entry name" value="P-loop containing nucleoside triphosphate hydrolases"/>
    <property type="match status" value="1"/>
</dbReference>
<dbReference type="GO" id="GO:0003972">
    <property type="term" value="F:RNA ligase (ATP) activity"/>
    <property type="evidence" value="ECO:0007669"/>
    <property type="project" value="InterPro"/>
</dbReference>
<sequence>MAWHKNRRASSASSSSRSASSAGRGGRRPPGEPAEHDIARSIQQSAVRVRVALQLGDVQDEMEPLRGILMAFERQFEARRGVGVTRHYHVRVDLLECGLNSWQNLVELQRVLAGLTRPMEDREEQQLMVKTMLRHDPKYDEWTLSLGFARASEDALWRFASSLMLTLKSCGVPSKVLLPTHRVVVRLSSAFVEWGNSEIDNYRWEGKHVWTQLVVEVPGEERDEIQRVFLPPVGEVATDTLAQLRYPELVPVVYDMLSSKTDVGKPVVVILRGIPGSGKSTLGREIEAICRYRGVALTACSADLFFETPRGYVFDVRKLGAAHSKCKGDFTKAVQGGIPRNHGGRRYNQHVVLVDNTSTQRWEYEPYEDIARSHGSRVHIMEMKCTDALMASRMGQRNSHGVPPDKVVSMFMRWEKDSRAHSFTPQFEHARLTANPLSDGDVGGLTYLGLFLDDNSQQKMLSQIPLAHPNKLADHVTLFYRPNKQYTRDAELGAAFPVRGVEVVQDEHAQTLRVELDERLPLQVRNKIPHITMSTKDGVSASYSNDLLESTSGTRTMLDPPIEFTACLGAALFVQNQRVITTSSPFGVDANCCSKNGVEMNIPHTKERLPDKVASGTSRFFVLYVNESDLMRETEEDTTMLLRRAQIMHHMGYRCKDLRMQSTDSWLQLALV</sequence>
<reference evidence="3" key="1">
    <citation type="submission" date="2018-05" db="EMBL/GenBank/DDBJ databases">
        <title>Effector identification in a new, highly contiguous assembly of the strawberry crown rot pathogen Phytophthora cactorum.</title>
        <authorList>
            <person name="Armitage A.D."/>
            <person name="Nellist C.F."/>
            <person name="Bates H."/>
            <person name="Vickerstaff R.J."/>
            <person name="Harrison R.J."/>
        </authorList>
    </citation>
    <scope>NUCLEOTIDE SEQUENCE</scope>
    <source>
        <strain evidence="3">P421</strain>
    </source>
</reference>
<dbReference type="VEuPathDB" id="FungiDB:PC110_g1837"/>
<dbReference type="EMBL" id="RCMV01000270">
    <property type="protein sequence ID" value="KAG3220308.1"/>
    <property type="molecule type" value="Genomic_DNA"/>
</dbReference>
<dbReference type="PANTHER" id="PTHR13308:SF40">
    <property type="entry name" value="NEDD4-BINDING PROTEIN 2-LIKE 1"/>
    <property type="match status" value="1"/>
</dbReference>
<evidence type="ECO:0000256" key="1">
    <source>
        <dbReference type="SAM" id="MobiDB-lite"/>
    </source>
</evidence>
<dbReference type="Proteomes" id="UP000760860">
    <property type="component" value="Unassembled WGS sequence"/>
</dbReference>
<feature type="region of interest" description="Disordered" evidence="1">
    <location>
        <begin position="1"/>
        <end position="35"/>
    </location>
</feature>
<dbReference type="InterPro" id="IPR015965">
    <property type="entry name" value="tRNA_lig_PDEase"/>
</dbReference>
<gene>
    <name evidence="3" type="ORF">PC129_g8929</name>
</gene>
<dbReference type="AlphaFoldDB" id="A0A8T1I963"/>
<dbReference type="Gene3D" id="3.40.50.300">
    <property type="entry name" value="P-loop containing nucleotide triphosphate hydrolases"/>
    <property type="match status" value="1"/>
</dbReference>